<organism evidence="1 2">
    <name type="scientific">Haemophilus parahaemolyticus</name>
    <dbReference type="NCBI Taxonomy" id="735"/>
    <lineage>
        <taxon>Bacteria</taxon>
        <taxon>Pseudomonadati</taxon>
        <taxon>Pseudomonadota</taxon>
        <taxon>Gammaproteobacteria</taxon>
        <taxon>Pasteurellales</taxon>
        <taxon>Pasteurellaceae</taxon>
        <taxon>Haemophilus</taxon>
    </lineage>
</organism>
<dbReference type="RefSeq" id="WP_111312498.1">
    <property type="nucleotide sequence ID" value="NZ_QEQD01000002.1"/>
</dbReference>
<reference evidence="1 2" key="1">
    <citation type="submission" date="2018-05" db="EMBL/GenBank/DDBJ databases">
        <title>Draft Genome Sequences for a Diverse set of 7 Haemophilus Species.</title>
        <authorList>
            <person name="Nichols M."/>
            <person name="Topaz N."/>
            <person name="Wang X."/>
            <person name="Wang X."/>
            <person name="Boxrud D."/>
        </authorList>
    </citation>
    <scope>NUCLEOTIDE SEQUENCE [LARGE SCALE GENOMIC DNA]</scope>
    <source>
        <strain evidence="1 2">C2010039593</strain>
    </source>
</reference>
<name>A0A369ZEW5_HAEPH</name>
<evidence type="ECO:0000313" key="1">
    <source>
        <dbReference type="EMBL" id="RDF05280.1"/>
    </source>
</evidence>
<dbReference type="AlphaFoldDB" id="A0A369ZEW5"/>
<evidence type="ECO:0000313" key="2">
    <source>
        <dbReference type="Proteomes" id="UP000253999"/>
    </source>
</evidence>
<proteinExistence type="predicted"/>
<protein>
    <submittedName>
        <fullName evidence="1">Uncharacterized protein</fullName>
    </submittedName>
</protein>
<dbReference type="Proteomes" id="UP000253999">
    <property type="component" value="Unassembled WGS sequence"/>
</dbReference>
<dbReference type="EMBL" id="QEQD01000002">
    <property type="protein sequence ID" value="RDF05280.1"/>
    <property type="molecule type" value="Genomic_DNA"/>
</dbReference>
<gene>
    <name evidence="1" type="ORF">DPV98_02405</name>
</gene>
<comment type="caution">
    <text evidence="1">The sequence shown here is derived from an EMBL/GenBank/DDBJ whole genome shotgun (WGS) entry which is preliminary data.</text>
</comment>
<sequence length="163" mass="18700">MLVTEWESKYIYFSKQELEWALGVDLNSLPVRKLPSKQNEIISDRLLKPDNNQQNEITRLRTENTLLKAKIAELETVQAQPPQAVENIERYNSRERNTHLQIIGGLVEQLSKTGSKFRKKDNPNYYAIADTIASVTADYENATKAETIRKRLAEAHKALTSEN</sequence>
<accession>A0A369ZEW5</accession>